<gene>
    <name evidence="1" type="primary">BQ5605_C016g08076</name>
    <name evidence="1" type="ORF">BQ5605_C016G08076</name>
</gene>
<dbReference type="EMBL" id="FQNC01000018">
    <property type="protein sequence ID" value="SGY20494.1"/>
    <property type="molecule type" value="Genomic_DNA"/>
</dbReference>
<keyword evidence="2" id="KW-1185">Reference proteome</keyword>
<organism evidence="1 2">
    <name type="scientific">Microbotryum silenes-dioicae</name>
    <dbReference type="NCBI Taxonomy" id="796604"/>
    <lineage>
        <taxon>Eukaryota</taxon>
        <taxon>Fungi</taxon>
        <taxon>Dikarya</taxon>
        <taxon>Basidiomycota</taxon>
        <taxon>Pucciniomycotina</taxon>
        <taxon>Microbotryomycetes</taxon>
        <taxon>Microbotryales</taxon>
        <taxon>Microbotryaceae</taxon>
        <taxon>Microbotryum</taxon>
    </lineage>
</organism>
<protein>
    <submittedName>
        <fullName evidence="1">BQ5605_C016g08076 protein</fullName>
    </submittedName>
</protein>
<sequence length="79" mass="8815">MSRRYLQTLQLMALRLGSRIGPPTHPSSFDPIGRVYGPRPFGVLFIGKIIIAHSTQDARALHNVQWKISFSKTSGNPLN</sequence>
<evidence type="ECO:0000313" key="2">
    <source>
        <dbReference type="Proteomes" id="UP000249464"/>
    </source>
</evidence>
<dbReference type="AlphaFoldDB" id="A0A2X0NSV8"/>
<accession>A0A2X0NSV8</accession>
<name>A0A2X0NSV8_9BASI</name>
<dbReference type="Proteomes" id="UP000249464">
    <property type="component" value="Unassembled WGS sequence"/>
</dbReference>
<evidence type="ECO:0000313" key="1">
    <source>
        <dbReference type="EMBL" id="SGY20494.1"/>
    </source>
</evidence>
<proteinExistence type="predicted"/>
<reference evidence="1 2" key="1">
    <citation type="submission" date="2016-11" db="EMBL/GenBank/DDBJ databases">
        <authorList>
            <person name="Jaros S."/>
            <person name="Januszkiewicz K."/>
            <person name="Wedrychowicz H."/>
        </authorList>
    </citation>
    <scope>NUCLEOTIDE SEQUENCE [LARGE SCALE GENOMIC DNA]</scope>
</reference>